<comment type="caution">
    <text evidence="3">The sequence shown here is derived from an EMBL/GenBank/DDBJ whole genome shotgun (WGS) entry which is preliminary data.</text>
</comment>
<reference evidence="3 4" key="1">
    <citation type="submission" date="2021-10" db="EMBL/GenBank/DDBJ databases">
        <title>Lutispora strain m25 sp. nov., a thermophilic, non-spore-forming bacterium isolated from a lab-scale methanogenic bioreactor digesting anaerobic sludge.</title>
        <authorList>
            <person name="El Houari A."/>
            <person name="Mcdonald J."/>
        </authorList>
    </citation>
    <scope>NUCLEOTIDE SEQUENCE [LARGE SCALE GENOMIC DNA]</scope>
    <source>
        <strain evidence="4">m25</strain>
    </source>
</reference>
<dbReference type="EMBL" id="JAJEKE010000027">
    <property type="protein sequence ID" value="MCQ1531669.1"/>
    <property type="molecule type" value="Genomic_DNA"/>
</dbReference>
<dbReference type="Gene3D" id="3.10.310.10">
    <property type="entry name" value="Diaminopimelate Epimerase, Chain A, domain 1"/>
    <property type="match status" value="2"/>
</dbReference>
<name>A0ABT1NKP8_9FIRM</name>
<dbReference type="InterPro" id="IPR003719">
    <property type="entry name" value="Phenazine_PhzF-like"/>
</dbReference>
<dbReference type="PANTHER" id="PTHR13774">
    <property type="entry name" value="PHENAZINE BIOSYNTHESIS PROTEIN"/>
    <property type="match status" value="1"/>
</dbReference>
<keyword evidence="4" id="KW-1185">Reference proteome</keyword>
<sequence>MKQYILSSFISKFGGGNKAAVVFDDEGLNEKDMKAIAKYNNFSETAFISIKESCYPDFNIRYFTPEEEVDICGHAALASFFILDKLGYLEKEEAYHLTRAGKLKTIKREDIFYIQMKEPEIVGSIDAEDIEKITTLKEQDIITDINGKISIVSTGLKDAIIEVDSMQALKNMSIKKEEMIAFCKSKDIVGAHVVSRETIEEDSDFSCRNFAPAVGIDEESATGTSNASLIYYIKTMAKEKIEKTSFKIEQGYFMNSPSNIFVYADEKEKIEIYVGGRAQILEFQELSC</sequence>
<evidence type="ECO:0000313" key="4">
    <source>
        <dbReference type="Proteomes" id="UP001651880"/>
    </source>
</evidence>
<proteinExistence type="inferred from homology"/>
<dbReference type="RefSeq" id="WP_255229226.1">
    <property type="nucleotide sequence ID" value="NZ_JAJEKE010000027.1"/>
</dbReference>
<accession>A0ABT1NKP8</accession>
<dbReference type="PIRSF" id="PIRSF016184">
    <property type="entry name" value="PhzC_PhzF"/>
    <property type="match status" value="1"/>
</dbReference>
<evidence type="ECO:0000313" key="3">
    <source>
        <dbReference type="EMBL" id="MCQ1531669.1"/>
    </source>
</evidence>
<dbReference type="PANTHER" id="PTHR13774:SF39">
    <property type="entry name" value="BIOSYNTHESIS PROTEIN, PUTATIVE-RELATED"/>
    <property type="match status" value="1"/>
</dbReference>
<protein>
    <submittedName>
        <fullName evidence="3">PhzF family phenazine biosynthesis protein</fullName>
    </submittedName>
</protein>
<dbReference type="NCBIfam" id="TIGR00654">
    <property type="entry name" value="PhzF_family"/>
    <property type="match status" value="1"/>
</dbReference>
<evidence type="ECO:0000256" key="2">
    <source>
        <dbReference type="ARBA" id="ARBA00023235"/>
    </source>
</evidence>
<dbReference type="Proteomes" id="UP001651880">
    <property type="component" value="Unassembled WGS sequence"/>
</dbReference>
<comment type="similarity">
    <text evidence="1">Belongs to the PhzF family.</text>
</comment>
<organism evidence="3 4">
    <name type="scientific">Lutispora saccharofermentans</name>
    <dbReference type="NCBI Taxonomy" id="3024236"/>
    <lineage>
        <taxon>Bacteria</taxon>
        <taxon>Bacillati</taxon>
        <taxon>Bacillota</taxon>
        <taxon>Clostridia</taxon>
        <taxon>Lutisporales</taxon>
        <taxon>Lutisporaceae</taxon>
        <taxon>Lutispora</taxon>
    </lineage>
</organism>
<keyword evidence="2" id="KW-0413">Isomerase</keyword>
<dbReference type="Pfam" id="PF02567">
    <property type="entry name" value="PhzC-PhzF"/>
    <property type="match status" value="1"/>
</dbReference>
<gene>
    <name evidence="3" type="ORF">LJD61_19310</name>
</gene>
<dbReference type="SUPFAM" id="SSF54506">
    <property type="entry name" value="Diaminopimelate epimerase-like"/>
    <property type="match status" value="1"/>
</dbReference>
<evidence type="ECO:0000256" key="1">
    <source>
        <dbReference type="ARBA" id="ARBA00008270"/>
    </source>
</evidence>